<dbReference type="RefSeq" id="WP_263543749.1">
    <property type="nucleotide sequence ID" value="NZ_JAOVZO020000001.1"/>
</dbReference>
<keyword evidence="1" id="KW-0812">Transmembrane</keyword>
<sequence length="163" mass="17571">MPFTPFHFGPGAALQALAPRHVSFIAFCGTNVLIDVESLINLVRSRHPVHAFFHTYIGATLAAGAATLLLWGACRLGRRWRLPNPFGWRDLDAVPIAIGAFAGAYSHVVLDSLMHGDIAPFSPFSQSNPLFGAVPLDALHAGCAVAGMVGFVALLWREARQER</sequence>
<dbReference type="Proteomes" id="UP001139971">
    <property type="component" value="Unassembled WGS sequence"/>
</dbReference>
<keyword evidence="3" id="KW-1185">Reference proteome</keyword>
<reference evidence="2" key="1">
    <citation type="submission" date="2023-02" db="EMBL/GenBank/DDBJ databases">
        <title>Tahibacter soli sp. nov. isolated from soil.</title>
        <authorList>
            <person name="Baek J.H."/>
            <person name="Lee J.K."/>
            <person name="Choi D.G."/>
            <person name="Jeon C.O."/>
        </authorList>
    </citation>
    <scope>NUCLEOTIDE SEQUENCE</scope>
    <source>
        <strain evidence="2">BL</strain>
    </source>
</reference>
<keyword evidence="1" id="KW-1133">Transmembrane helix</keyword>
<evidence type="ECO:0000256" key="1">
    <source>
        <dbReference type="SAM" id="Phobius"/>
    </source>
</evidence>
<keyword evidence="1" id="KW-0472">Membrane</keyword>
<name>A0A9X3YHC0_9GAMM</name>
<gene>
    <name evidence="2" type="ORF">OD750_001575</name>
</gene>
<feature type="transmembrane region" description="Helical" evidence="1">
    <location>
        <begin position="51"/>
        <end position="71"/>
    </location>
</feature>
<organism evidence="2 3">
    <name type="scientific">Tahibacter soli</name>
    <dbReference type="NCBI Taxonomy" id="2983605"/>
    <lineage>
        <taxon>Bacteria</taxon>
        <taxon>Pseudomonadati</taxon>
        <taxon>Pseudomonadota</taxon>
        <taxon>Gammaproteobacteria</taxon>
        <taxon>Lysobacterales</taxon>
        <taxon>Rhodanobacteraceae</taxon>
        <taxon>Tahibacter</taxon>
    </lineage>
</organism>
<dbReference type="AlphaFoldDB" id="A0A9X3YHC0"/>
<protein>
    <submittedName>
        <fullName evidence="2">DUF4184 family protein</fullName>
    </submittedName>
</protein>
<feature type="transmembrane region" description="Helical" evidence="1">
    <location>
        <begin position="91"/>
        <end position="110"/>
    </location>
</feature>
<feature type="transmembrane region" description="Helical" evidence="1">
    <location>
        <begin position="130"/>
        <end position="156"/>
    </location>
</feature>
<dbReference type="EMBL" id="JAOVZO020000001">
    <property type="protein sequence ID" value="MDC8011230.1"/>
    <property type="molecule type" value="Genomic_DNA"/>
</dbReference>
<proteinExistence type="predicted"/>
<evidence type="ECO:0000313" key="3">
    <source>
        <dbReference type="Proteomes" id="UP001139971"/>
    </source>
</evidence>
<comment type="caution">
    <text evidence="2">The sequence shown here is derived from an EMBL/GenBank/DDBJ whole genome shotgun (WGS) entry which is preliminary data.</text>
</comment>
<accession>A0A9X3YHC0</accession>
<evidence type="ECO:0000313" key="2">
    <source>
        <dbReference type="EMBL" id="MDC8011230.1"/>
    </source>
</evidence>